<dbReference type="OrthoDB" id="533833at2759"/>
<gene>
    <name evidence="1" type="ORF">FRX31_033700</name>
</gene>
<organism evidence="1 2">
    <name type="scientific">Thalictrum thalictroides</name>
    <name type="common">Rue-anemone</name>
    <name type="synonym">Anemone thalictroides</name>
    <dbReference type="NCBI Taxonomy" id="46969"/>
    <lineage>
        <taxon>Eukaryota</taxon>
        <taxon>Viridiplantae</taxon>
        <taxon>Streptophyta</taxon>
        <taxon>Embryophyta</taxon>
        <taxon>Tracheophyta</taxon>
        <taxon>Spermatophyta</taxon>
        <taxon>Magnoliopsida</taxon>
        <taxon>Ranunculales</taxon>
        <taxon>Ranunculaceae</taxon>
        <taxon>Thalictroideae</taxon>
        <taxon>Thalictrum</taxon>
    </lineage>
</organism>
<name>A0A7J6UWZ5_THATH</name>
<dbReference type="Pfam" id="PF14299">
    <property type="entry name" value="PP2"/>
    <property type="match status" value="1"/>
</dbReference>
<comment type="caution">
    <text evidence="1">The sequence shown here is derived from an EMBL/GenBank/DDBJ whole genome shotgun (WGS) entry which is preliminary data.</text>
</comment>
<dbReference type="AlphaFoldDB" id="A0A7J6UWZ5"/>
<sequence>MGQGQSNELMGQGQPQDRATDINNIQEEESKLASKTIEVKPVPKLPYNYLNIIKEADLSIDFSSTEKLYEHLHHGVFLNQKRKKYWIDKESGQNCFMLYARNLSITWSEERHYWQWSNLIEASSCDGNIHVDVAQLLNVCWLEVHGKFNTCNLSPNTMYEILFIVMLNDPSYGWEVPVNIRLILPDGETKEHKETLLTRLRAQWIELDVGEFYTSPDKVGELQFSMFEYEGGKWKKGLCIKGVIIRPKK</sequence>
<dbReference type="GO" id="GO:0030246">
    <property type="term" value="F:carbohydrate binding"/>
    <property type="evidence" value="ECO:0007669"/>
    <property type="project" value="InterPro"/>
</dbReference>
<evidence type="ECO:0000313" key="2">
    <source>
        <dbReference type="Proteomes" id="UP000554482"/>
    </source>
</evidence>
<dbReference type="EMBL" id="JABWDY010042344">
    <property type="protein sequence ID" value="KAF5176710.1"/>
    <property type="molecule type" value="Genomic_DNA"/>
</dbReference>
<proteinExistence type="predicted"/>
<dbReference type="InterPro" id="IPR052147">
    <property type="entry name" value="PP2-like/Lectin"/>
</dbReference>
<dbReference type="InterPro" id="IPR025886">
    <property type="entry name" value="PP2-like"/>
</dbReference>
<evidence type="ECO:0000313" key="1">
    <source>
        <dbReference type="EMBL" id="KAF5176710.1"/>
    </source>
</evidence>
<dbReference type="PANTHER" id="PTHR48478:SF1">
    <property type="entry name" value="LECTIN-LIKE"/>
    <property type="match status" value="1"/>
</dbReference>
<accession>A0A7J6UWZ5</accession>
<protein>
    <submittedName>
        <fullName evidence="1">Phloem protein 2-like a1</fullName>
    </submittedName>
</protein>
<reference evidence="1 2" key="1">
    <citation type="submission" date="2020-06" db="EMBL/GenBank/DDBJ databases">
        <title>Transcriptomic and genomic resources for Thalictrum thalictroides and T. hernandezii: Facilitating candidate gene discovery in an emerging model plant lineage.</title>
        <authorList>
            <person name="Arias T."/>
            <person name="Riano-Pachon D.M."/>
            <person name="Di Stilio V.S."/>
        </authorList>
    </citation>
    <scope>NUCLEOTIDE SEQUENCE [LARGE SCALE GENOMIC DNA]</scope>
    <source>
        <strain evidence="2">cv. WT478/WT964</strain>
        <tissue evidence="1">Leaves</tissue>
    </source>
</reference>
<dbReference type="Proteomes" id="UP000554482">
    <property type="component" value="Unassembled WGS sequence"/>
</dbReference>
<dbReference type="PANTHER" id="PTHR48478">
    <property type="entry name" value="LECTIN-LIKE"/>
    <property type="match status" value="1"/>
</dbReference>
<keyword evidence="2" id="KW-1185">Reference proteome</keyword>